<feature type="transmembrane region" description="Helical" evidence="1">
    <location>
        <begin position="38"/>
        <end position="60"/>
    </location>
</feature>
<gene>
    <name evidence="2" type="ORF">DAEQUDRAFT_221903</name>
</gene>
<keyword evidence="1" id="KW-0812">Transmembrane</keyword>
<organism evidence="2 3">
    <name type="scientific">Daedalea quercina L-15889</name>
    <dbReference type="NCBI Taxonomy" id="1314783"/>
    <lineage>
        <taxon>Eukaryota</taxon>
        <taxon>Fungi</taxon>
        <taxon>Dikarya</taxon>
        <taxon>Basidiomycota</taxon>
        <taxon>Agaricomycotina</taxon>
        <taxon>Agaricomycetes</taxon>
        <taxon>Polyporales</taxon>
        <taxon>Fomitopsis</taxon>
    </lineage>
</organism>
<name>A0A165KGZ4_9APHY</name>
<proteinExistence type="predicted"/>
<evidence type="ECO:0000313" key="2">
    <source>
        <dbReference type="EMBL" id="KZT63122.1"/>
    </source>
</evidence>
<sequence>MRYCGHVNSRLTRGASKHDQTDCLFYYKWGRSIERVDYVAYCVLFGQLIHPPFLCSGIYYD</sequence>
<keyword evidence="1" id="KW-0472">Membrane</keyword>
<dbReference type="Proteomes" id="UP000076727">
    <property type="component" value="Unassembled WGS sequence"/>
</dbReference>
<evidence type="ECO:0000256" key="1">
    <source>
        <dbReference type="SAM" id="Phobius"/>
    </source>
</evidence>
<dbReference type="OrthoDB" id="10636036at2759"/>
<evidence type="ECO:0000313" key="3">
    <source>
        <dbReference type="Proteomes" id="UP000076727"/>
    </source>
</evidence>
<reference evidence="2 3" key="1">
    <citation type="journal article" date="2016" name="Mol. Biol. Evol.">
        <title>Comparative Genomics of Early-Diverging Mushroom-Forming Fungi Provides Insights into the Origins of Lignocellulose Decay Capabilities.</title>
        <authorList>
            <person name="Nagy L.G."/>
            <person name="Riley R."/>
            <person name="Tritt A."/>
            <person name="Adam C."/>
            <person name="Daum C."/>
            <person name="Floudas D."/>
            <person name="Sun H."/>
            <person name="Yadav J.S."/>
            <person name="Pangilinan J."/>
            <person name="Larsson K.H."/>
            <person name="Matsuura K."/>
            <person name="Barry K."/>
            <person name="Labutti K."/>
            <person name="Kuo R."/>
            <person name="Ohm R.A."/>
            <person name="Bhattacharya S.S."/>
            <person name="Shirouzu T."/>
            <person name="Yoshinaga Y."/>
            <person name="Martin F.M."/>
            <person name="Grigoriev I.V."/>
            <person name="Hibbett D.S."/>
        </authorList>
    </citation>
    <scope>NUCLEOTIDE SEQUENCE [LARGE SCALE GENOMIC DNA]</scope>
    <source>
        <strain evidence="2 3">L-15889</strain>
    </source>
</reference>
<dbReference type="EMBL" id="KV429250">
    <property type="protein sequence ID" value="KZT63122.1"/>
    <property type="molecule type" value="Genomic_DNA"/>
</dbReference>
<keyword evidence="1" id="KW-1133">Transmembrane helix</keyword>
<accession>A0A165KGZ4</accession>
<protein>
    <submittedName>
        <fullName evidence="2">Uncharacterized protein</fullName>
    </submittedName>
</protein>
<dbReference type="AlphaFoldDB" id="A0A165KGZ4"/>
<keyword evidence="3" id="KW-1185">Reference proteome</keyword>